<accession>A0A8T0CNG2</accession>
<evidence type="ECO:0000313" key="5">
    <source>
        <dbReference type="Proteomes" id="UP000806378"/>
    </source>
</evidence>
<keyword evidence="5" id="KW-1185">Reference proteome</keyword>
<evidence type="ECO:0000259" key="3">
    <source>
        <dbReference type="Pfam" id="PF23598"/>
    </source>
</evidence>
<dbReference type="InterPro" id="IPR055414">
    <property type="entry name" value="LRR_R13L4/SHOC2-like"/>
</dbReference>
<dbReference type="Proteomes" id="UP000806378">
    <property type="component" value="Unassembled WGS sequence"/>
</dbReference>
<keyword evidence="1" id="KW-0433">Leucine-rich repeat</keyword>
<dbReference type="PANTHER" id="PTHR11017">
    <property type="entry name" value="LEUCINE-RICH REPEAT-CONTAINING PROTEIN"/>
    <property type="match status" value="1"/>
</dbReference>
<dbReference type="InterPro" id="IPR032675">
    <property type="entry name" value="LRR_dom_sf"/>
</dbReference>
<feature type="domain" description="Disease resistance R13L4/SHOC-2-like LRR" evidence="3">
    <location>
        <begin position="267"/>
        <end position="351"/>
    </location>
</feature>
<dbReference type="Gene3D" id="3.80.10.10">
    <property type="entry name" value="Ribonuclease Inhibitor"/>
    <property type="match status" value="4"/>
</dbReference>
<dbReference type="GO" id="GO:0006952">
    <property type="term" value="P:defense response"/>
    <property type="evidence" value="ECO:0007669"/>
    <property type="project" value="InterPro"/>
</dbReference>
<dbReference type="SUPFAM" id="SSF52058">
    <property type="entry name" value="L domain-like"/>
    <property type="match status" value="2"/>
</dbReference>
<sequence length="662" mass="74758">MHDQLRELGREIVRQECLRVPGKRSRLWCPTVAFDVVQNNLGTENIVTLKLPGLANAHYFTSGEFSRLPSLRFLELDGGNIVGDFKNLLSNLIWFSWHHCPSNLHANGLCLKNLVVLKLSKSDITEDWNGWGPCMVNDNLKVIYLTSCKRLRRTPDFSKCMNLKRLVIKDCKFLDEINSSVGQLGRLKYLEISEEPCWTVQAHGGPPNFNNFIVLPLLPESIGGLKSLSMLKVENLCKNIALPHSIGELLDLKHLSLHNCPLLGKLPDSVGELRRLLSLDLSCTNINALPDSIGRLESLIKMDLSCTNIVELPYSIGNLRQLKFMCLDWTKIRELPKSIWTLENLEELTAKGCQNLEGEIPGEIVGLSRLTILNLSQSKVSGVPITINRLSNLRELVLTNCNGLQSLPDLPTSLTKLELSSSPLQAEPKNLPESLIMLDLCSSPLQAVPNLPCRLSLSSFFPLLSRAFSLYCRPYPKLEWLGRLHELQTLRLVLSDFYLPPTDLSSLSQLRSLEITCHVPRSLTRLPSSLEELCLEDIKTPIEWPLFSNLGNLAELKLFGCQLREIEFDNVLGQLENLQRLQVRMCKSLVRLSNLSSLKELRVLSVEYCPQLTEIGSEPSSPKLGKLQTLRVYYCESLQKWPDIPNACQVEAYPREICRRVR</sequence>
<dbReference type="PANTHER" id="PTHR11017:SF570">
    <property type="entry name" value="DISEASE RESISTANCE PROTEIN (TIR-NBS CLASS)-RELATED"/>
    <property type="match status" value="1"/>
</dbReference>
<dbReference type="SMART" id="SM00369">
    <property type="entry name" value="LRR_TYP"/>
    <property type="match status" value="4"/>
</dbReference>
<dbReference type="Gramene" id="rna-gnl|WGS:JABURB|Cocit.L1098.1">
    <property type="protein sequence ID" value="cds-KAF7849198.1"/>
    <property type="gene ID" value="gene-BT93_L1098"/>
</dbReference>
<dbReference type="InterPro" id="IPR044974">
    <property type="entry name" value="Disease_R_plants"/>
</dbReference>
<dbReference type="OrthoDB" id="1674439at2759"/>
<keyword evidence="2" id="KW-0677">Repeat</keyword>
<proteinExistence type="predicted"/>
<dbReference type="Pfam" id="PF23598">
    <property type="entry name" value="LRR_14"/>
    <property type="match status" value="1"/>
</dbReference>
<gene>
    <name evidence="4" type="ORF">BT93_L1098</name>
</gene>
<protein>
    <recommendedName>
        <fullName evidence="3">Disease resistance R13L4/SHOC-2-like LRR domain-containing protein</fullName>
    </recommendedName>
</protein>
<dbReference type="EMBL" id="MU089841">
    <property type="protein sequence ID" value="KAF7849198.1"/>
    <property type="molecule type" value="Genomic_DNA"/>
</dbReference>
<reference evidence="4" key="1">
    <citation type="submission" date="2020-05" db="EMBL/GenBank/DDBJ databases">
        <title>WGS assembly of Corymbia citriodora subspecies variegata.</title>
        <authorList>
            <person name="Barry K."/>
            <person name="Hundley H."/>
            <person name="Shu S."/>
            <person name="Jenkins J."/>
            <person name="Grimwood J."/>
            <person name="Baten A."/>
        </authorList>
    </citation>
    <scope>NUCLEOTIDE SEQUENCE</scope>
    <source>
        <strain evidence="4">CV2-018</strain>
    </source>
</reference>
<name>A0A8T0CNG2_CORYI</name>
<dbReference type="AlphaFoldDB" id="A0A8T0CNG2"/>
<evidence type="ECO:0000313" key="4">
    <source>
        <dbReference type="EMBL" id="KAF7849198.1"/>
    </source>
</evidence>
<evidence type="ECO:0000256" key="1">
    <source>
        <dbReference type="ARBA" id="ARBA00022614"/>
    </source>
</evidence>
<organism evidence="4 5">
    <name type="scientific">Corymbia citriodora subsp. variegata</name>
    <dbReference type="NCBI Taxonomy" id="360336"/>
    <lineage>
        <taxon>Eukaryota</taxon>
        <taxon>Viridiplantae</taxon>
        <taxon>Streptophyta</taxon>
        <taxon>Embryophyta</taxon>
        <taxon>Tracheophyta</taxon>
        <taxon>Spermatophyta</taxon>
        <taxon>Magnoliopsida</taxon>
        <taxon>eudicotyledons</taxon>
        <taxon>Gunneridae</taxon>
        <taxon>Pentapetalae</taxon>
        <taxon>rosids</taxon>
        <taxon>malvids</taxon>
        <taxon>Myrtales</taxon>
        <taxon>Myrtaceae</taxon>
        <taxon>Myrtoideae</taxon>
        <taxon>Eucalypteae</taxon>
        <taxon>Corymbia</taxon>
    </lineage>
</organism>
<dbReference type="InterPro" id="IPR003591">
    <property type="entry name" value="Leu-rich_rpt_typical-subtyp"/>
</dbReference>
<comment type="caution">
    <text evidence="4">The sequence shown here is derived from an EMBL/GenBank/DDBJ whole genome shotgun (WGS) entry which is preliminary data.</text>
</comment>
<evidence type="ECO:0000256" key="2">
    <source>
        <dbReference type="ARBA" id="ARBA00022737"/>
    </source>
</evidence>